<evidence type="ECO:0000313" key="1">
    <source>
        <dbReference type="EMBL" id="PIU73155.1"/>
    </source>
</evidence>
<reference evidence="2" key="1">
    <citation type="submission" date="2017-09" db="EMBL/GenBank/DDBJ databases">
        <title>Depth-based differentiation of microbial function through sediment-hosted aquifers and enrichment of novel symbionts in the deep terrestrial subsurface.</title>
        <authorList>
            <person name="Probst A.J."/>
            <person name="Ladd B."/>
            <person name="Jarett J.K."/>
            <person name="Geller-Mcgrath D.E."/>
            <person name="Sieber C.M.K."/>
            <person name="Emerson J.B."/>
            <person name="Anantharaman K."/>
            <person name="Thomas B.C."/>
            <person name="Malmstrom R."/>
            <person name="Stieglmeier M."/>
            <person name="Klingl A."/>
            <person name="Woyke T."/>
            <person name="Ryan C.M."/>
            <person name="Banfield J.F."/>
        </authorList>
    </citation>
    <scope>NUCLEOTIDE SEQUENCE [LARGE SCALE GENOMIC DNA]</scope>
</reference>
<gene>
    <name evidence="1" type="ORF">COS78_03730</name>
</gene>
<dbReference type="SUPFAM" id="SSF54001">
    <property type="entry name" value="Cysteine proteinases"/>
    <property type="match status" value="1"/>
</dbReference>
<sequence length="194" mass="21594">MAGTKLDLLIKEVNKYQNLPYFCNQGIHKNISTNNALVGKGSAHDIAQTTLEIANQENIKLPNLTTVQIYNFQKKHHIGIDCSGLACQLLNFYFSLSLDPRKTSANHLTSSPLSTAIKLDNIRTGDLIRQKNGRHILFIINRLGDTVTFVDSRRDGHGVKISTFFLSQPNIKIDGVYRLTSLQSIPGTSVESKK</sequence>
<comment type="caution">
    <text evidence="1">The sequence shown here is derived from an EMBL/GenBank/DDBJ whole genome shotgun (WGS) entry which is preliminary data.</text>
</comment>
<dbReference type="InterPro" id="IPR038765">
    <property type="entry name" value="Papain-like_cys_pep_sf"/>
</dbReference>
<dbReference type="Proteomes" id="UP000231407">
    <property type="component" value="Unassembled WGS sequence"/>
</dbReference>
<dbReference type="EMBL" id="PEWA01000052">
    <property type="protein sequence ID" value="PIU73155.1"/>
    <property type="molecule type" value="Genomic_DNA"/>
</dbReference>
<name>A0A2M7ARB0_9BACT</name>
<evidence type="ECO:0000313" key="2">
    <source>
        <dbReference type="Proteomes" id="UP000231407"/>
    </source>
</evidence>
<protein>
    <recommendedName>
        <fullName evidence="3">NlpC/P60 domain-containing protein</fullName>
    </recommendedName>
</protein>
<evidence type="ECO:0008006" key="3">
    <source>
        <dbReference type="Google" id="ProtNLM"/>
    </source>
</evidence>
<proteinExistence type="predicted"/>
<accession>A0A2M7ARB0</accession>
<dbReference type="Gene3D" id="3.90.1720.10">
    <property type="entry name" value="endopeptidase domain like (from Nostoc punctiforme)"/>
    <property type="match status" value="1"/>
</dbReference>
<organism evidence="1 2">
    <name type="scientific">Candidatus Shapirobacteria bacterium CG06_land_8_20_14_3_00_40_12</name>
    <dbReference type="NCBI Taxonomy" id="1974881"/>
    <lineage>
        <taxon>Bacteria</taxon>
        <taxon>Candidatus Shapironibacteriota</taxon>
    </lineage>
</organism>
<dbReference type="AlphaFoldDB" id="A0A2M7ARB0"/>